<dbReference type="PANTHER" id="PTHR32089">
    <property type="entry name" value="METHYL-ACCEPTING CHEMOTAXIS PROTEIN MCPB"/>
    <property type="match status" value="1"/>
</dbReference>
<keyword evidence="7" id="KW-1133">Transmembrane helix</keyword>
<dbReference type="EMBL" id="JAAGRQ010000013">
    <property type="protein sequence ID" value="NDY56090.1"/>
    <property type="molecule type" value="Genomic_DNA"/>
</dbReference>
<gene>
    <name evidence="9" type="ORF">G3N56_04935</name>
</gene>
<dbReference type="FunFam" id="1.10.287.950:FF:000001">
    <property type="entry name" value="Methyl-accepting chemotaxis sensory transducer"/>
    <property type="match status" value="1"/>
</dbReference>
<evidence type="ECO:0000256" key="5">
    <source>
        <dbReference type="SAM" id="Coils"/>
    </source>
</evidence>
<dbReference type="GO" id="GO:0006935">
    <property type="term" value="P:chemotaxis"/>
    <property type="evidence" value="ECO:0007669"/>
    <property type="project" value="UniProtKB-ARBA"/>
</dbReference>
<name>A0A7K3NIV4_9BACT</name>
<evidence type="ECO:0000259" key="8">
    <source>
        <dbReference type="PROSITE" id="PS50111"/>
    </source>
</evidence>
<keyword evidence="10" id="KW-1185">Reference proteome</keyword>
<evidence type="ECO:0000313" key="10">
    <source>
        <dbReference type="Proteomes" id="UP000469724"/>
    </source>
</evidence>
<evidence type="ECO:0000256" key="6">
    <source>
        <dbReference type="SAM" id="MobiDB-lite"/>
    </source>
</evidence>
<evidence type="ECO:0000256" key="1">
    <source>
        <dbReference type="ARBA" id="ARBA00004370"/>
    </source>
</evidence>
<proteinExistence type="inferred from homology"/>
<feature type="region of interest" description="Disordered" evidence="6">
    <location>
        <begin position="576"/>
        <end position="605"/>
    </location>
</feature>
<comment type="subcellular location">
    <subcellularLocation>
        <location evidence="1">Membrane</location>
    </subcellularLocation>
</comment>
<dbReference type="SUPFAM" id="SSF58104">
    <property type="entry name" value="Methyl-accepting chemotaxis protein (MCP) signaling domain"/>
    <property type="match status" value="1"/>
</dbReference>
<evidence type="ECO:0000256" key="4">
    <source>
        <dbReference type="PROSITE-ProRule" id="PRU00284"/>
    </source>
</evidence>
<keyword evidence="5" id="KW-0175">Coiled coil</keyword>
<dbReference type="GO" id="GO:0016020">
    <property type="term" value="C:membrane"/>
    <property type="evidence" value="ECO:0007669"/>
    <property type="project" value="UniProtKB-SubCell"/>
</dbReference>
<evidence type="ECO:0000256" key="7">
    <source>
        <dbReference type="SAM" id="Phobius"/>
    </source>
</evidence>
<dbReference type="AlphaFoldDB" id="A0A7K3NIV4"/>
<reference evidence="9 10" key="1">
    <citation type="submission" date="2020-02" db="EMBL/GenBank/DDBJ databases">
        <title>Comparative genomics of sulfur disproportionating microorganisms.</title>
        <authorList>
            <person name="Ward L.M."/>
            <person name="Bertran E."/>
            <person name="Johnston D.T."/>
        </authorList>
    </citation>
    <scope>NUCLEOTIDE SEQUENCE [LARGE SCALE GENOMIC DNA]</scope>
    <source>
        <strain evidence="9 10">DSM 3696</strain>
    </source>
</reference>
<dbReference type="Proteomes" id="UP000469724">
    <property type="component" value="Unassembled WGS sequence"/>
</dbReference>
<dbReference type="InterPro" id="IPR024478">
    <property type="entry name" value="HlyB_4HB_MCP"/>
</dbReference>
<dbReference type="Pfam" id="PF00015">
    <property type="entry name" value="MCPsignal"/>
    <property type="match status" value="1"/>
</dbReference>
<dbReference type="GO" id="GO:0007165">
    <property type="term" value="P:signal transduction"/>
    <property type="evidence" value="ECO:0007669"/>
    <property type="project" value="UniProtKB-KW"/>
</dbReference>
<evidence type="ECO:0000313" key="9">
    <source>
        <dbReference type="EMBL" id="NDY56090.1"/>
    </source>
</evidence>
<feature type="transmembrane region" description="Helical" evidence="7">
    <location>
        <begin position="183"/>
        <end position="205"/>
    </location>
</feature>
<accession>A0A7K3NIV4</accession>
<dbReference type="Gene3D" id="1.10.287.950">
    <property type="entry name" value="Methyl-accepting chemotaxis protein"/>
    <property type="match status" value="1"/>
</dbReference>
<comment type="caution">
    <text evidence="9">The sequence shown here is derived from an EMBL/GenBank/DDBJ whole genome shotgun (WGS) entry which is preliminary data.</text>
</comment>
<feature type="domain" description="Methyl-accepting transducer" evidence="8">
    <location>
        <begin position="309"/>
        <end position="545"/>
    </location>
</feature>
<dbReference type="CDD" id="cd11386">
    <property type="entry name" value="MCP_signal"/>
    <property type="match status" value="1"/>
</dbReference>
<organism evidence="9 10">
    <name type="scientific">Desulfolutivibrio sulfodismutans</name>
    <dbReference type="NCBI Taxonomy" id="63561"/>
    <lineage>
        <taxon>Bacteria</taxon>
        <taxon>Pseudomonadati</taxon>
        <taxon>Thermodesulfobacteriota</taxon>
        <taxon>Desulfovibrionia</taxon>
        <taxon>Desulfovibrionales</taxon>
        <taxon>Desulfovibrionaceae</taxon>
        <taxon>Desulfolutivibrio</taxon>
    </lineage>
</organism>
<evidence type="ECO:0000256" key="3">
    <source>
        <dbReference type="ARBA" id="ARBA00029447"/>
    </source>
</evidence>
<keyword evidence="2 4" id="KW-0807">Transducer</keyword>
<dbReference type="Gene3D" id="6.10.340.10">
    <property type="match status" value="1"/>
</dbReference>
<dbReference type="SMART" id="SM00283">
    <property type="entry name" value="MA"/>
    <property type="match status" value="1"/>
</dbReference>
<dbReference type="PANTHER" id="PTHR32089:SF112">
    <property type="entry name" value="LYSOZYME-LIKE PROTEIN-RELATED"/>
    <property type="match status" value="1"/>
</dbReference>
<sequence>MTKLMGLACVLSLLTALLSFYALGKMKDQYEDLSRISAMDIKGLDLARELNVSTLRLIRDEKNLILADENAELSKFIDFLKSGRATMQKEMGDIEQYYYTDEGRKKLGKVKEAINEWLKVHDEVITIGNTTDKEQKKKAQTLSSTTGRAKTAEVATAIEELIAFKQSMIKKNVDESADDYTTARMVCIVATLVSVLLGLGLGFVVSRNMLRLLGDEPSSLSSLALRIAGGDLDVRFDERRAEIGVFGAMKQMVATLKAKIAEAQQMGDEARQESEKARIATAEAEEARKQAERAKAEGMLQAAQQLEGVVEVVTSASEELSAQIEQSSRGAEEQSHRVSETATAMEEMNATVLEVAKNASQAAETSDNARKKAQEGAEIVGQVVKGIGEVERQSRDLKQDMEVLGKQAEGIGQVMNVISDIADQTNLLALNAAIEAARAGEAGRGFAVVADEVRKLAEKTMTATKEVGDAIRGIQEGTRKNMNNVDQSGRTILEATTLANKSGETLDVIVNLVEQSSDQVRAIATASEQQSAASEEINRSIEQVSTISSETAQAMGQASQAVSELAKQSQVLQTLITDMKSEGEDSSAPKTRAIGGSRPLALSRR</sequence>
<keyword evidence="7" id="KW-0812">Transmembrane</keyword>
<feature type="coiled-coil region" evidence="5">
    <location>
        <begin position="253"/>
        <end position="299"/>
    </location>
</feature>
<keyword evidence="7" id="KW-0472">Membrane</keyword>
<dbReference type="PROSITE" id="PS50111">
    <property type="entry name" value="CHEMOTAXIS_TRANSDUC_2"/>
    <property type="match status" value="1"/>
</dbReference>
<dbReference type="Pfam" id="PF12729">
    <property type="entry name" value="4HB_MCP_1"/>
    <property type="match status" value="1"/>
</dbReference>
<comment type="similarity">
    <text evidence="3">Belongs to the methyl-accepting chemotaxis (MCP) protein family.</text>
</comment>
<protein>
    <submittedName>
        <fullName evidence="9">Chemotaxis protein</fullName>
    </submittedName>
</protein>
<evidence type="ECO:0000256" key="2">
    <source>
        <dbReference type="ARBA" id="ARBA00023224"/>
    </source>
</evidence>
<dbReference type="InterPro" id="IPR004089">
    <property type="entry name" value="MCPsignal_dom"/>
</dbReference>